<protein>
    <recommendedName>
        <fullName evidence="7">Non-structural maintenance of chromosomes element 4</fullName>
    </recommendedName>
</protein>
<dbReference type="GO" id="GO:0030915">
    <property type="term" value="C:Smc5-Smc6 complex"/>
    <property type="evidence" value="ECO:0007669"/>
    <property type="project" value="UniProtKB-UniRule"/>
</dbReference>
<dbReference type="KEGG" id="eiv:EIN_047740"/>
<comment type="subcellular location">
    <subcellularLocation>
        <location evidence="1 7">Nucleus</location>
    </subcellularLocation>
</comment>
<dbReference type="GO" id="GO:0006281">
    <property type="term" value="P:DNA repair"/>
    <property type="evidence" value="ECO:0007669"/>
    <property type="project" value="UniProtKB-UniRule"/>
</dbReference>
<keyword evidence="3 7" id="KW-0227">DNA damage</keyword>
<dbReference type="GeneID" id="14893457"/>
<feature type="domain" description="Non-structural maintenance of chromosome element 4 C-terminal" evidence="8">
    <location>
        <begin position="193"/>
        <end position="268"/>
    </location>
</feature>
<dbReference type="OMA" id="FMGINRT"/>
<comment type="function">
    <text evidence="7">Component of the SMC5-SMC6 complex, that promotes sister chromatid alignment after DNA damage and facilitates double-stranded DNA breaks (DSBs) repair via homologous recombination between sister chromatids.</text>
</comment>
<dbReference type="RefSeq" id="XP_004261242.1">
    <property type="nucleotide sequence ID" value="XM_004261194.1"/>
</dbReference>
<evidence type="ECO:0000256" key="6">
    <source>
        <dbReference type="ARBA" id="ARBA00023242"/>
    </source>
</evidence>
<evidence type="ECO:0000256" key="7">
    <source>
        <dbReference type="RuleBase" id="RU365071"/>
    </source>
</evidence>
<reference evidence="9 10" key="1">
    <citation type="submission" date="2012-10" db="EMBL/GenBank/DDBJ databases">
        <authorList>
            <person name="Zafar N."/>
            <person name="Inman J."/>
            <person name="Hall N."/>
            <person name="Lorenzi H."/>
            <person name="Caler E."/>
        </authorList>
    </citation>
    <scope>NUCLEOTIDE SEQUENCE [LARGE SCALE GENOMIC DNA]</scope>
    <source>
        <strain evidence="9 10">IP1</strain>
    </source>
</reference>
<dbReference type="AlphaFoldDB" id="A0A0A1UDQ2"/>
<keyword evidence="10" id="KW-1185">Reference proteome</keyword>
<keyword evidence="6 7" id="KW-0539">Nucleus</keyword>
<dbReference type="PANTHER" id="PTHR16140">
    <property type="entry name" value="NON-STRUCTURAL MAINTENANCE OF CHROMOSOMES ELEMENT 4"/>
    <property type="match status" value="1"/>
</dbReference>
<name>A0A0A1UDQ2_ENTIV</name>
<evidence type="ECO:0000256" key="1">
    <source>
        <dbReference type="ARBA" id="ARBA00004123"/>
    </source>
</evidence>
<dbReference type="OrthoDB" id="361242at2759"/>
<evidence type="ECO:0000256" key="4">
    <source>
        <dbReference type="ARBA" id="ARBA00023172"/>
    </source>
</evidence>
<sequence length="321" mass="36535">MSEEQPSSASAESRSKVRKEIRSLLQEVQENRDKLADPDNDDILNIVQRSTQVFSQIDHPREAALDAECFTMTSNVTLEKTQRLKTGFRTYEISSFITKFRELYSESNEISSDQLFKFGTDLLQSGWRVAPYYPIIEGSVVEKQKKERKKIEKIDIGEAVKPKTMNADDWSAAKETPERIKTIKQLLMKAREAPFFEFVLNTESFGQTVENIFYSSFLIKEGSATLKNKKGIPFIAIAELKGKAKDSATSQTVCTLDFGMWKSLVEAVGDHFVQTIPTRETSADALKAIQQYQTQSFYNEEIVTQSGKRTVKPKKVRKTHD</sequence>
<evidence type="ECO:0000313" key="9">
    <source>
        <dbReference type="EMBL" id="ELP94471.1"/>
    </source>
</evidence>
<accession>A0A0A1UDQ2</accession>
<evidence type="ECO:0000256" key="3">
    <source>
        <dbReference type="ARBA" id="ARBA00022763"/>
    </source>
</evidence>
<dbReference type="PANTHER" id="PTHR16140:SF0">
    <property type="entry name" value="NON-STRUCTURAL MAINTENANCE OF CHROMOSOMES ELEMENT 4"/>
    <property type="match status" value="1"/>
</dbReference>
<keyword evidence="5 7" id="KW-0234">DNA repair</keyword>
<organism evidence="9 10">
    <name type="scientific">Entamoeba invadens IP1</name>
    <dbReference type="NCBI Taxonomy" id="370355"/>
    <lineage>
        <taxon>Eukaryota</taxon>
        <taxon>Amoebozoa</taxon>
        <taxon>Evosea</taxon>
        <taxon>Archamoebae</taxon>
        <taxon>Mastigamoebida</taxon>
        <taxon>Entamoebidae</taxon>
        <taxon>Entamoeba</taxon>
    </lineage>
</organism>
<dbReference type="Pfam" id="PF08743">
    <property type="entry name" value="Nse4_C"/>
    <property type="match status" value="1"/>
</dbReference>
<dbReference type="Proteomes" id="UP000014680">
    <property type="component" value="Unassembled WGS sequence"/>
</dbReference>
<gene>
    <name evidence="9" type="ORF">EIN_047740</name>
</gene>
<dbReference type="VEuPathDB" id="AmoebaDB:EIN_047740"/>
<dbReference type="EMBL" id="KB206215">
    <property type="protein sequence ID" value="ELP94471.1"/>
    <property type="molecule type" value="Genomic_DNA"/>
</dbReference>
<evidence type="ECO:0000256" key="5">
    <source>
        <dbReference type="ARBA" id="ARBA00023204"/>
    </source>
</evidence>
<evidence type="ECO:0000256" key="2">
    <source>
        <dbReference type="ARBA" id="ARBA00008997"/>
    </source>
</evidence>
<evidence type="ECO:0000259" key="8">
    <source>
        <dbReference type="Pfam" id="PF08743"/>
    </source>
</evidence>
<dbReference type="InterPro" id="IPR014854">
    <property type="entry name" value="Nse4_C"/>
</dbReference>
<dbReference type="GO" id="GO:0006310">
    <property type="term" value="P:DNA recombination"/>
    <property type="evidence" value="ECO:0007669"/>
    <property type="project" value="UniProtKB-UniRule"/>
</dbReference>
<evidence type="ECO:0000313" key="10">
    <source>
        <dbReference type="Proteomes" id="UP000014680"/>
    </source>
</evidence>
<comment type="subunit">
    <text evidence="7">Component of the SMC5-SMC6 complex.</text>
</comment>
<proteinExistence type="inferred from homology"/>
<dbReference type="InterPro" id="IPR027786">
    <property type="entry name" value="Nse4/EID"/>
</dbReference>
<dbReference type="GO" id="GO:0005634">
    <property type="term" value="C:nucleus"/>
    <property type="evidence" value="ECO:0007669"/>
    <property type="project" value="UniProtKB-SubCell"/>
</dbReference>
<keyword evidence="4 7" id="KW-0233">DNA recombination</keyword>
<comment type="similarity">
    <text evidence="2 7">Belongs to the NSE4 family.</text>
</comment>